<feature type="compositionally biased region" description="Low complexity" evidence="1">
    <location>
        <begin position="737"/>
        <end position="751"/>
    </location>
</feature>
<feature type="region of interest" description="Disordered" evidence="1">
    <location>
        <begin position="537"/>
        <end position="562"/>
    </location>
</feature>
<evidence type="ECO:0000313" key="3">
    <source>
        <dbReference type="Proteomes" id="UP001408356"/>
    </source>
</evidence>
<evidence type="ECO:0000256" key="1">
    <source>
        <dbReference type="SAM" id="MobiDB-lite"/>
    </source>
</evidence>
<feature type="compositionally biased region" description="Basic and acidic residues" evidence="1">
    <location>
        <begin position="112"/>
        <end position="126"/>
    </location>
</feature>
<feature type="region of interest" description="Disordered" evidence="1">
    <location>
        <begin position="680"/>
        <end position="751"/>
    </location>
</feature>
<feature type="region of interest" description="Disordered" evidence="1">
    <location>
        <begin position="40"/>
        <end position="62"/>
    </location>
</feature>
<protein>
    <submittedName>
        <fullName evidence="2">Uncharacterized protein</fullName>
    </submittedName>
</protein>
<organism evidence="2 3">
    <name type="scientific">Seiridium unicorne</name>
    <dbReference type="NCBI Taxonomy" id="138068"/>
    <lineage>
        <taxon>Eukaryota</taxon>
        <taxon>Fungi</taxon>
        <taxon>Dikarya</taxon>
        <taxon>Ascomycota</taxon>
        <taxon>Pezizomycotina</taxon>
        <taxon>Sordariomycetes</taxon>
        <taxon>Xylariomycetidae</taxon>
        <taxon>Amphisphaeriales</taxon>
        <taxon>Sporocadaceae</taxon>
        <taxon>Seiridium</taxon>
    </lineage>
</organism>
<feature type="compositionally biased region" description="Polar residues" evidence="1">
    <location>
        <begin position="135"/>
        <end position="145"/>
    </location>
</feature>
<comment type="caution">
    <text evidence="2">The sequence shown here is derived from an EMBL/GenBank/DDBJ whole genome shotgun (WGS) entry which is preliminary data.</text>
</comment>
<dbReference type="EMBL" id="JARVKF010000412">
    <property type="protein sequence ID" value="KAK9415845.1"/>
    <property type="molecule type" value="Genomic_DNA"/>
</dbReference>
<feature type="compositionally biased region" description="Polar residues" evidence="1">
    <location>
        <begin position="697"/>
        <end position="708"/>
    </location>
</feature>
<dbReference type="Proteomes" id="UP001408356">
    <property type="component" value="Unassembled WGS sequence"/>
</dbReference>
<gene>
    <name evidence="2" type="ORF">SUNI508_10145</name>
</gene>
<name>A0ABR2UN53_9PEZI</name>
<evidence type="ECO:0000313" key="2">
    <source>
        <dbReference type="EMBL" id="KAK9415845.1"/>
    </source>
</evidence>
<accession>A0ABR2UN53</accession>
<feature type="region of interest" description="Disordered" evidence="1">
    <location>
        <begin position="81"/>
        <end position="145"/>
    </location>
</feature>
<sequence>MEGDFAAQRIKPARRPPFKNDECDLLADVQISVHWSHTNLSSQKIEHPGRTPAARGETEGPLHDRQWIDTCIAEIHRTMVDQGERTQHSPESTETRVAKKRTRSEGSGSCVDDQKRPFLGSPHRDALASPWDSPKASSQSVNLQNVDSRRKNQVLCAKILTAKSTEPHIVRIQDDTGTDVNWIHPKLVERCGLERERCEAKGFRDFQGRFYRCSERVRVRWAGKDNKSIDGWFLVAPGRSTVELVLGNEFVSEYGRADKFCDAEEVSDARILISDPASTPLTLPVVLHCHWIDMGLVAPSKGFRWQFAGRFIRAQSIAHPALYPSPHRMANPATAQTIFPPIAPPIAFHPPGSGPRAYRRSRRKLLGYSLLDLHWLDIVVAATRGAAPARAFKAQTHAALIRWLLRLHSCTILDRLRGTSSELDWPVSPCASTEHDPLKAAARRDLVTKFDFTQGWAICPDYIDDCFNDLKSESVANPSQHEVGEMLWAIDLAIRETVANGEDPGKTAKRRELIMGMEITKGKEVNRDDIADFFTNATDRGTTRPYRPPPAEHESVTSAESSYGTKVFSNGSSSIHLDPTEAFQISLRSDAQKPKDDDIVMARYHDAEKNYVTSYTADRQKLRPTAPSEVEGIVRVSINGLFNTFHKVLFHVKRSIENAEVLFGKSFQSSKQNMELWNMSTRNDPPGRPMDLRGISGRSTYSASSSHSGPIGPSFAEKALDTVRALVEMENNRTHDSSYGSSSSRSGDYGG</sequence>
<proteinExistence type="predicted"/>
<feature type="compositionally biased region" description="Basic and acidic residues" evidence="1">
    <location>
        <begin position="81"/>
        <end position="97"/>
    </location>
</feature>
<keyword evidence="3" id="KW-1185">Reference proteome</keyword>
<reference evidence="2 3" key="1">
    <citation type="journal article" date="2024" name="J. Plant Pathol.">
        <title>Sequence and assembly of the genome of Seiridium unicorne, isolate CBS 538.82, causal agent of cypress canker disease.</title>
        <authorList>
            <person name="Scali E."/>
            <person name="Rocca G.D."/>
            <person name="Danti R."/>
            <person name="Garbelotto M."/>
            <person name="Barberini S."/>
            <person name="Baroncelli R."/>
            <person name="Emiliani G."/>
        </authorList>
    </citation>
    <scope>NUCLEOTIDE SEQUENCE [LARGE SCALE GENOMIC DNA]</scope>
    <source>
        <strain evidence="2 3">BM-138-508</strain>
    </source>
</reference>